<reference evidence="3 4" key="1">
    <citation type="submission" date="2011-06" db="EMBL/GenBank/DDBJ databases">
        <authorList>
            <person name="Muzny D."/>
            <person name="Qin X."/>
            <person name="Deng J."/>
            <person name="Jiang H."/>
            <person name="Liu Y."/>
            <person name="Qu J."/>
            <person name="Song X.-Z."/>
            <person name="Zhang L."/>
            <person name="Thornton R."/>
            <person name="Coyle M."/>
            <person name="Francisco L."/>
            <person name="Jackson L."/>
            <person name="Javaid M."/>
            <person name="Korchina V."/>
            <person name="Kovar C."/>
            <person name="Mata R."/>
            <person name="Mathew T."/>
            <person name="Ngo R."/>
            <person name="Nguyen L."/>
            <person name="Nguyen N."/>
            <person name="Okwuonu G."/>
            <person name="Ongeri F."/>
            <person name="Pham C."/>
            <person name="Simmons D."/>
            <person name="Wilczek-Boney K."/>
            <person name="Hale W."/>
            <person name="Jakkamsetti A."/>
            <person name="Pham P."/>
            <person name="Ruth R."/>
            <person name="San Lucas F."/>
            <person name="Warren J."/>
            <person name="Zhang J."/>
            <person name="Zhao Z."/>
            <person name="Zhou C."/>
            <person name="Zhu D."/>
            <person name="Lee S."/>
            <person name="Bess C."/>
            <person name="Blankenburg K."/>
            <person name="Forbes L."/>
            <person name="Fu Q."/>
            <person name="Gubbala S."/>
            <person name="Hirani K."/>
            <person name="Jayaseelan J.C."/>
            <person name="Lara F."/>
            <person name="Munidasa M."/>
            <person name="Palculict T."/>
            <person name="Patil S."/>
            <person name="Pu L.-L."/>
            <person name="Saada N."/>
            <person name="Tang L."/>
            <person name="Weissenberger G."/>
            <person name="Zhu Y."/>
            <person name="Hemphill L."/>
            <person name="Shang Y."/>
            <person name="Youmans B."/>
            <person name="Ayvaz T."/>
            <person name="Ross M."/>
            <person name="Santibanez J."/>
            <person name="Aqrawi P."/>
            <person name="Gross S."/>
            <person name="Joshi V."/>
            <person name="Fowler G."/>
            <person name="Nazareth L."/>
            <person name="Reid J."/>
            <person name="Worley K."/>
            <person name="Petrosino J."/>
            <person name="Highlander S."/>
            <person name="Gibbs R."/>
        </authorList>
    </citation>
    <scope>NUCLEOTIDE SEQUENCE [LARGE SCALE GENOMIC DNA]</scope>
    <source>
        <strain evidence="3 4">9715</strain>
    </source>
</reference>
<dbReference type="Proteomes" id="UP000005336">
    <property type="component" value="Unassembled WGS sequence"/>
</dbReference>
<accession>G4CS88</accession>
<feature type="transmembrane region" description="Helical" evidence="1">
    <location>
        <begin position="46"/>
        <end position="66"/>
    </location>
</feature>
<keyword evidence="1" id="KW-1133">Transmembrane helix</keyword>
<protein>
    <recommendedName>
        <fullName evidence="2">Inner membrane protein YgaP-like transmembrane domain-containing protein</fullName>
    </recommendedName>
</protein>
<dbReference type="STRING" id="1030841.HMPREF9370_1948"/>
<comment type="caution">
    <text evidence="3">The sequence shown here is derived from an EMBL/GenBank/DDBJ whole genome shotgun (WGS) entry which is preliminary data.</text>
</comment>
<dbReference type="EMBL" id="AGAZ01000065">
    <property type="protein sequence ID" value="EGZ44833.1"/>
    <property type="molecule type" value="Genomic_DNA"/>
</dbReference>
<evidence type="ECO:0000259" key="2">
    <source>
        <dbReference type="Pfam" id="PF11127"/>
    </source>
</evidence>
<feature type="transmembrane region" description="Helical" evidence="1">
    <location>
        <begin position="21"/>
        <end position="40"/>
    </location>
</feature>
<keyword evidence="4" id="KW-1185">Reference proteome</keyword>
<organism evidence="3 4">
    <name type="scientific">Neisseria wadsworthii 9715</name>
    <dbReference type="NCBI Taxonomy" id="1030841"/>
    <lineage>
        <taxon>Bacteria</taxon>
        <taxon>Pseudomonadati</taxon>
        <taxon>Pseudomonadota</taxon>
        <taxon>Betaproteobacteria</taxon>
        <taxon>Neisseriales</taxon>
        <taxon>Neisseriaceae</taxon>
        <taxon>Neisseria</taxon>
    </lineage>
</organism>
<dbReference type="AlphaFoldDB" id="G4CS88"/>
<feature type="domain" description="Inner membrane protein YgaP-like transmembrane" evidence="2">
    <location>
        <begin position="11"/>
        <end position="71"/>
    </location>
</feature>
<keyword evidence="1" id="KW-0812">Transmembrane</keyword>
<dbReference type="PATRIC" id="fig|1030841.3.peg.1940"/>
<evidence type="ECO:0000313" key="3">
    <source>
        <dbReference type="EMBL" id="EGZ44833.1"/>
    </source>
</evidence>
<gene>
    <name evidence="3" type="ORF">HMPREF9370_1948</name>
</gene>
<dbReference type="HOGENOM" id="CLU_176022_4_1_4"/>
<keyword evidence="1" id="KW-0472">Membrane</keyword>
<dbReference type="InterPro" id="IPR021309">
    <property type="entry name" value="YgaP-like_TM"/>
</dbReference>
<evidence type="ECO:0000313" key="4">
    <source>
        <dbReference type="Proteomes" id="UP000005336"/>
    </source>
</evidence>
<proteinExistence type="predicted"/>
<dbReference type="Pfam" id="PF11127">
    <property type="entry name" value="YgaP-like_TM"/>
    <property type="match status" value="1"/>
</dbReference>
<name>G4CS88_9NEIS</name>
<sequence length="74" mass="8021">MFIPTTRSILMKRNVGGIDKIIRITVGAILIILAATNVIGCWGWLGIIPLATGLMSNCLFYTLLGINTCPTDKK</sequence>
<evidence type="ECO:0000256" key="1">
    <source>
        <dbReference type="SAM" id="Phobius"/>
    </source>
</evidence>